<sequence>MPADIVILHSSDADQWAEFLRDQMKQLGRKVACFANDDFLIRESDSSHREVNAAKSVLLIVSPYLFDTITANPSLTFVPLLKDTSKVVMFLCGIELRHFRQAATLHQFPDLGLFQKFTHRETIDMIECTLLTADQDVDV</sequence>
<reference evidence="3" key="3">
    <citation type="submission" date="2015-06" db="UniProtKB">
        <authorList>
            <consortium name="EnsemblMetazoa"/>
        </authorList>
    </citation>
    <scope>IDENTIFICATION</scope>
</reference>
<evidence type="ECO:0000313" key="3">
    <source>
        <dbReference type="EnsemblMetazoa" id="CapteP200734"/>
    </source>
</evidence>
<reference evidence="2 4" key="2">
    <citation type="journal article" date="2013" name="Nature">
        <title>Insights into bilaterian evolution from three spiralian genomes.</title>
        <authorList>
            <person name="Simakov O."/>
            <person name="Marletaz F."/>
            <person name="Cho S.J."/>
            <person name="Edsinger-Gonzales E."/>
            <person name="Havlak P."/>
            <person name="Hellsten U."/>
            <person name="Kuo D.H."/>
            <person name="Larsson T."/>
            <person name="Lv J."/>
            <person name="Arendt D."/>
            <person name="Savage R."/>
            <person name="Osoegawa K."/>
            <person name="de Jong P."/>
            <person name="Grimwood J."/>
            <person name="Chapman J.A."/>
            <person name="Shapiro H."/>
            <person name="Aerts A."/>
            <person name="Otillar R.P."/>
            <person name="Terry A.Y."/>
            <person name="Boore J.L."/>
            <person name="Grigoriev I.V."/>
            <person name="Lindberg D.R."/>
            <person name="Seaver E.C."/>
            <person name="Weisblat D.A."/>
            <person name="Putnam N.H."/>
            <person name="Rokhsar D.S."/>
        </authorList>
    </citation>
    <scope>NUCLEOTIDE SEQUENCE</scope>
    <source>
        <strain evidence="2 4">I ESC-2004</strain>
    </source>
</reference>
<proteinExistence type="predicted"/>
<dbReference type="PANTHER" id="PTHR16267">
    <property type="entry name" value="BANK1/PIK3AP1 FAMILY MEMBER"/>
    <property type="match status" value="1"/>
</dbReference>
<organism evidence="2">
    <name type="scientific">Capitella teleta</name>
    <name type="common">Polychaete worm</name>
    <dbReference type="NCBI Taxonomy" id="283909"/>
    <lineage>
        <taxon>Eukaryota</taxon>
        <taxon>Metazoa</taxon>
        <taxon>Spiralia</taxon>
        <taxon>Lophotrochozoa</taxon>
        <taxon>Annelida</taxon>
        <taxon>Polychaeta</taxon>
        <taxon>Sedentaria</taxon>
        <taxon>Scolecida</taxon>
        <taxon>Capitellidae</taxon>
        <taxon>Capitella</taxon>
    </lineage>
</organism>
<dbReference type="AlphaFoldDB" id="R7V0P5"/>
<gene>
    <name evidence="2" type="ORF">CAPTEDRAFT_200734</name>
</gene>
<evidence type="ECO:0000313" key="4">
    <source>
        <dbReference type="Proteomes" id="UP000014760"/>
    </source>
</evidence>
<dbReference type="EnsemblMetazoa" id="CapteT200734">
    <property type="protein sequence ID" value="CapteP200734"/>
    <property type="gene ID" value="CapteG200734"/>
</dbReference>
<feature type="domain" description="PIK3AP1 Toll/interleukin-1 receptor" evidence="1">
    <location>
        <begin position="4"/>
        <end position="97"/>
    </location>
</feature>
<dbReference type="EMBL" id="KB298404">
    <property type="protein sequence ID" value="ELU09256.1"/>
    <property type="molecule type" value="Genomic_DNA"/>
</dbReference>
<evidence type="ECO:0000313" key="2">
    <source>
        <dbReference type="EMBL" id="ELU09256.1"/>
    </source>
</evidence>
<accession>R7V0P5</accession>
<dbReference type="InterPro" id="IPR041340">
    <property type="entry name" value="PIK3AP1_TIR"/>
</dbReference>
<dbReference type="Gene3D" id="3.40.50.10140">
    <property type="entry name" value="Toll/interleukin-1 receptor homology (TIR) domain"/>
    <property type="match status" value="1"/>
</dbReference>
<evidence type="ECO:0000259" key="1">
    <source>
        <dbReference type="Pfam" id="PF18567"/>
    </source>
</evidence>
<protein>
    <recommendedName>
        <fullName evidence="1">PIK3AP1 Toll/interleukin-1 receptor domain-containing protein</fullName>
    </recommendedName>
</protein>
<dbReference type="EMBL" id="AMQN01006461">
    <property type="status" value="NOT_ANNOTATED_CDS"/>
    <property type="molecule type" value="Genomic_DNA"/>
</dbReference>
<name>R7V0P5_CAPTE</name>
<dbReference type="HOGENOM" id="CLU_1847025_0_0_1"/>
<dbReference type="PANTHER" id="PTHR16267:SF11">
    <property type="entry name" value="STUMPS, ISOFORM E"/>
    <property type="match status" value="1"/>
</dbReference>
<reference evidence="4" key="1">
    <citation type="submission" date="2012-12" db="EMBL/GenBank/DDBJ databases">
        <authorList>
            <person name="Hellsten U."/>
            <person name="Grimwood J."/>
            <person name="Chapman J.A."/>
            <person name="Shapiro H."/>
            <person name="Aerts A."/>
            <person name="Otillar R.P."/>
            <person name="Terry A.Y."/>
            <person name="Boore J.L."/>
            <person name="Simakov O."/>
            <person name="Marletaz F."/>
            <person name="Cho S.-J."/>
            <person name="Edsinger-Gonzales E."/>
            <person name="Havlak P."/>
            <person name="Kuo D.-H."/>
            <person name="Larsson T."/>
            <person name="Lv J."/>
            <person name="Arendt D."/>
            <person name="Savage R."/>
            <person name="Osoegawa K."/>
            <person name="de Jong P."/>
            <person name="Lindberg D.R."/>
            <person name="Seaver E.C."/>
            <person name="Weisblat D.A."/>
            <person name="Putnam N.H."/>
            <person name="Grigoriev I.V."/>
            <person name="Rokhsar D.S."/>
        </authorList>
    </citation>
    <scope>NUCLEOTIDE SEQUENCE</scope>
    <source>
        <strain evidence="4">I ESC-2004</strain>
    </source>
</reference>
<dbReference type="Pfam" id="PF18567">
    <property type="entry name" value="TIR_3"/>
    <property type="match status" value="1"/>
</dbReference>
<dbReference type="Proteomes" id="UP000014760">
    <property type="component" value="Unassembled WGS sequence"/>
</dbReference>
<dbReference type="InterPro" id="IPR035897">
    <property type="entry name" value="Toll_tir_struct_dom_sf"/>
</dbReference>
<dbReference type="InterPro" id="IPR052446">
    <property type="entry name" value="B-cell_PI3K-Signaling_Adptrs"/>
</dbReference>
<dbReference type="OrthoDB" id="8192811at2759"/>
<keyword evidence="4" id="KW-1185">Reference proteome</keyword>
<dbReference type="GO" id="GO:0005102">
    <property type="term" value="F:signaling receptor binding"/>
    <property type="evidence" value="ECO:0007669"/>
    <property type="project" value="TreeGrafter"/>
</dbReference>